<dbReference type="InterPro" id="IPR011701">
    <property type="entry name" value="MFS"/>
</dbReference>
<feature type="transmembrane region" description="Helical" evidence="9">
    <location>
        <begin position="348"/>
        <end position="370"/>
    </location>
</feature>
<comment type="function">
    <text evidence="1">Resistance to tetracycline by an active tetracycline efflux. This is an energy-dependent process that decreases the accumulation of the antibiotic in whole cells. This protein functions as a metal-tetracycline/H(+) antiporter.</text>
</comment>
<feature type="transmembrane region" description="Helical" evidence="9">
    <location>
        <begin position="288"/>
        <end position="307"/>
    </location>
</feature>
<feature type="transmembrane region" description="Helical" evidence="9">
    <location>
        <begin position="175"/>
        <end position="197"/>
    </location>
</feature>
<dbReference type="PRINTS" id="PR01035">
    <property type="entry name" value="TCRTETA"/>
</dbReference>
<dbReference type="Pfam" id="PF07690">
    <property type="entry name" value="MFS_1"/>
    <property type="match status" value="2"/>
</dbReference>
<dbReference type="PANTHER" id="PTHR23517">
    <property type="entry name" value="RESISTANCE PROTEIN MDTM, PUTATIVE-RELATED-RELATED"/>
    <property type="match status" value="1"/>
</dbReference>
<keyword evidence="8 9" id="KW-0472">Membrane</keyword>
<proteinExistence type="inferred from homology"/>
<gene>
    <name evidence="11" type="ORF">OKA05_07610</name>
</gene>
<feature type="transmembrane region" description="Helical" evidence="9">
    <location>
        <begin position="149"/>
        <end position="169"/>
    </location>
</feature>
<comment type="subcellular location">
    <subcellularLocation>
        <location evidence="2">Cell membrane</location>
        <topology evidence="2">Multi-pass membrane protein</topology>
    </subcellularLocation>
</comment>
<dbReference type="PROSITE" id="PS00216">
    <property type="entry name" value="SUGAR_TRANSPORT_1"/>
    <property type="match status" value="1"/>
</dbReference>
<evidence type="ECO:0000256" key="7">
    <source>
        <dbReference type="ARBA" id="ARBA00022989"/>
    </source>
</evidence>
<evidence type="ECO:0000256" key="9">
    <source>
        <dbReference type="SAM" id="Phobius"/>
    </source>
</evidence>
<keyword evidence="6 9" id="KW-0812">Transmembrane</keyword>
<feature type="transmembrane region" description="Helical" evidence="9">
    <location>
        <begin position="89"/>
        <end position="108"/>
    </location>
</feature>
<feature type="transmembrane region" description="Helical" evidence="9">
    <location>
        <begin position="376"/>
        <end position="395"/>
    </location>
</feature>
<dbReference type="SUPFAM" id="SSF103473">
    <property type="entry name" value="MFS general substrate transporter"/>
    <property type="match status" value="1"/>
</dbReference>
<feature type="domain" description="Major facilitator superfamily (MFS) profile" evidence="10">
    <location>
        <begin position="25"/>
        <end position="403"/>
    </location>
</feature>
<organism evidence="11 12">
    <name type="scientific">Luteolibacter arcticus</name>
    <dbReference type="NCBI Taxonomy" id="1581411"/>
    <lineage>
        <taxon>Bacteria</taxon>
        <taxon>Pseudomonadati</taxon>
        <taxon>Verrucomicrobiota</taxon>
        <taxon>Verrucomicrobiia</taxon>
        <taxon>Verrucomicrobiales</taxon>
        <taxon>Verrucomicrobiaceae</taxon>
        <taxon>Luteolibacter</taxon>
    </lineage>
</organism>
<keyword evidence="12" id="KW-1185">Reference proteome</keyword>
<reference evidence="11 12" key="1">
    <citation type="submission" date="2022-10" db="EMBL/GenBank/DDBJ databases">
        <title>Luteolibacter arcticus strain CCTCC AB 2014275, whole genome shotgun sequencing project.</title>
        <authorList>
            <person name="Zhao G."/>
            <person name="Shen L."/>
        </authorList>
    </citation>
    <scope>NUCLEOTIDE SEQUENCE [LARGE SCALE GENOMIC DNA]</scope>
    <source>
        <strain evidence="11 12">CCTCC AB 2014275</strain>
    </source>
</reference>
<keyword evidence="5" id="KW-1003">Cell membrane</keyword>
<comment type="caution">
    <text evidence="11">The sequence shown here is derived from an EMBL/GenBank/DDBJ whole genome shotgun (WGS) entry which is preliminary data.</text>
</comment>
<evidence type="ECO:0000256" key="5">
    <source>
        <dbReference type="ARBA" id="ARBA00022475"/>
    </source>
</evidence>
<protein>
    <submittedName>
        <fullName evidence="11">MFS transporter</fullName>
    </submittedName>
</protein>
<accession>A0ABT3GG33</accession>
<dbReference type="EMBL" id="JAPDDT010000002">
    <property type="protein sequence ID" value="MCW1922416.1"/>
    <property type="molecule type" value="Genomic_DNA"/>
</dbReference>
<comment type="similarity">
    <text evidence="3">Belongs to the major facilitator superfamily. TCR/Tet family.</text>
</comment>
<feature type="transmembrane region" description="Helical" evidence="9">
    <location>
        <begin position="62"/>
        <end position="82"/>
    </location>
</feature>
<dbReference type="CDD" id="cd17329">
    <property type="entry name" value="MFS_MdtH_MDR_like"/>
    <property type="match status" value="1"/>
</dbReference>
<evidence type="ECO:0000313" key="11">
    <source>
        <dbReference type="EMBL" id="MCW1922416.1"/>
    </source>
</evidence>
<dbReference type="InterPro" id="IPR005829">
    <property type="entry name" value="Sugar_transporter_CS"/>
</dbReference>
<feature type="transmembrane region" description="Helical" evidence="9">
    <location>
        <begin position="259"/>
        <end position="276"/>
    </location>
</feature>
<dbReference type="PROSITE" id="PS50850">
    <property type="entry name" value="MFS"/>
    <property type="match status" value="1"/>
</dbReference>
<dbReference type="InterPro" id="IPR001958">
    <property type="entry name" value="Tet-R_TetA/multi-R_MdtG-like"/>
</dbReference>
<dbReference type="RefSeq" id="WP_264486524.1">
    <property type="nucleotide sequence ID" value="NZ_JAPDDT010000002.1"/>
</dbReference>
<sequence length="403" mass="42613">MNPTPNPNPTRDTTLWQDLRALPGQYWILFSGTLVNRFGHFVIPFMAIYLRQQGHDVKTTGLVMAAYGAGALCAGAIGGYLADRLGRKPTMLISCAGAALFMMVLSQAHGVPALVSATFMTGLLTAMYGPAAGALIADLIPPELRVRAFACQRLAINFGFAAGMATAGFMAKQSFMALFIADAATTIILGLTVLFGLKPRPLTATPVKGGWTHALKHMRGNAPFMLATGASLLIGIVFWQMSSSYGLQTTEGAGLDERAYGLLMALNGILIVFLELPLTSYTRRFHPVHAMAAGYAVIGLGMGLNAFGASLPLLVISMVVFTAGEMVALPVANSYIAGLAPDEMRGRYQGVSSISWSTATMIGPSLGIAMWQFNPATLWIATLVASATAAILMLATRRLAEEG</sequence>
<dbReference type="InterPro" id="IPR036259">
    <property type="entry name" value="MFS_trans_sf"/>
</dbReference>
<dbReference type="PANTHER" id="PTHR23517:SF2">
    <property type="entry name" value="MULTIDRUG RESISTANCE PROTEIN MDTH"/>
    <property type="match status" value="1"/>
</dbReference>
<evidence type="ECO:0000256" key="1">
    <source>
        <dbReference type="ARBA" id="ARBA00003279"/>
    </source>
</evidence>
<feature type="transmembrane region" description="Helical" evidence="9">
    <location>
        <begin position="114"/>
        <end position="137"/>
    </location>
</feature>
<dbReference type="InterPro" id="IPR050171">
    <property type="entry name" value="MFS_Transporters"/>
</dbReference>
<keyword evidence="4" id="KW-0813">Transport</keyword>
<feature type="transmembrane region" description="Helical" evidence="9">
    <location>
        <begin position="313"/>
        <end position="336"/>
    </location>
</feature>
<dbReference type="Gene3D" id="1.20.1250.20">
    <property type="entry name" value="MFS general substrate transporter like domains"/>
    <property type="match status" value="1"/>
</dbReference>
<keyword evidence="7 9" id="KW-1133">Transmembrane helix</keyword>
<evidence type="ECO:0000256" key="3">
    <source>
        <dbReference type="ARBA" id="ARBA00007520"/>
    </source>
</evidence>
<evidence type="ECO:0000256" key="6">
    <source>
        <dbReference type="ARBA" id="ARBA00022692"/>
    </source>
</evidence>
<evidence type="ECO:0000256" key="2">
    <source>
        <dbReference type="ARBA" id="ARBA00004651"/>
    </source>
</evidence>
<dbReference type="Proteomes" id="UP001320876">
    <property type="component" value="Unassembled WGS sequence"/>
</dbReference>
<evidence type="ECO:0000259" key="10">
    <source>
        <dbReference type="PROSITE" id="PS50850"/>
    </source>
</evidence>
<evidence type="ECO:0000313" key="12">
    <source>
        <dbReference type="Proteomes" id="UP001320876"/>
    </source>
</evidence>
<evidence type="ECO:0000256" key="4">
    <source>
        <dbReference type="ARBA" id="ARBA00022448"/>
    </source>
</evidence>
<feature type="transmembrane region" description="Helical" evidence="9">
    <location>
        <begin position="218"/>
        <end position="239"/>
    </location>
</feature>
<dbReference type="InterPro" id="IPR020846">
    <property type="entry name" value="MFS_dom"/>
</dbReference>
<evidence type="ECO:0000256" key="8">
    <source>
        <dbReference type="ARBA" id="ARBA00023136"/>
    </source>
</evidence>
<feature type="transmembrane region" description="Helical" evidence="9">
    <location>
        <begin position="26"/>
        <end position="50"/>
    </location>
</feature>
<name>A0ABT3GG33_9BACT</name>